<keyword evidence="2" id="KW-0689">Ribosomal protein</keyword>
<keyword evidence="2" id="KW-0808">Transferase</keyword>
<reference evidence="2 3" key="1">
    <citation type="submission" date="2020-06" db="EMBL/GenBank/DDBJ databases">
        <authorList>
            <person name="Duchaud E."/>
        </authorList>
    </citation>
    <scope>NUCLEOTIDE SEQUENCE [LARGE SCALE GENOMIC DNA]</scope>
    <source>
        <strain evidence="2">Alteromonas fortis</strain>
    </source>
</reference>
<feature type="domain" description="N-acetyltransferase" evidence="1">
    <location>
        <begin position="13"/>
        <end position="152"/>
    </location>
</feature>
<dbReference type="SUPFAM" id="SSF55729">
    <property type="entry name" value="Acyl-CoA N-acyltransferases (Nat)"/>
    <property type="match status" value="1"/>
</dbReference>
<name>A0A6T9XYY4_ALTMA</name>
<dbReference type="Pfam" id="PF13302">
    <property type="entry name" value="Acetyltransf_3"/>
    <property type="match status" value="1"/>
</dbReference>
<protein>
    <submittedName>
        <fullName evidence="2">Acetyltransferase, ribosomal protein N-acetylase</fullName>
    </submittedName>
</protein>
<sequence length="196" mass="22256">MWFEDIELESENIKLVPLTMEHADALVNAANDGELWKLWFTSVPSAKTINDYISTALEQKAKGLSLPFVVIDKASGEVIGSTRFCNADLLNQRVEIGYTWYSKSYQKTSCNTECKRLLLTHAFESLEAIAVEFRTNWHNQASRAAITRLGAKQDGVLRNHQKMPNGGYRDTVVFSIINTEWPSVKENLTFKLSMYN</sequence>
<dbReference type="PANTHER" id="PTHR43610:SF1">
    <property type="entry name" value="N-ACETYLTRANSFERASE DOMAIN-CONTAINING PROTEIN"/>
    <property type="match status" value="1"/>
</dbReference>
<dbReference type="RefSeq" id="WP_179983358.1">
    <property type="nucleotide sequence ID" value="NZ_LR812090.1"/>
</dbReference>
<accession>A0A6T9XYY4</accession>
<dbReference type="PANTHER" id="PTHR43610">
    <property type="entry name" value="BLL6696 PROTEIN"/>
    <property type="match status" value="1"/>
</dbReference>
<dbReference type="InterPro" id="IPR000182">
    <property type="entry name" value="GNAT_dom"/>
</dbReference>
<dbReference type="Proteomes" id="UP000509458">
    <property type="component" value="Chromosome"/>
</dbReference>
<evidence type="ECO:0000313" key="3">
    <source>
        <dbReference type="Proteomes" id="UP000509458"/>
    </source>
</evidence>
<dbReference type="InterPro" id="IPR016181">
    <property type="entry name" value="Acyl_CoA_acyltransferase"/>
</dbReference>
<keyword evidence="2" id="KW-0687">Ribonucleoprotein</keyword>
<dbReference type="GO" id="GO:0016747">
    <property type="term" value="F:acyltransferase activity, transferring groups other than amino-acyl groups"/>
    <property type="evidence" value="ECO:0007669"/>
    <property type="project" value="InterPro"/>
</dbReference>
<evidence type="ECO:0000313" key="2">
    <source>
        <dbReference type="EMBL" id="CAB9493899.1"/>
    </source>
</evidence>
<dbReference type="AlphaFoldDB" id="A0A6T9XYY4"/>
<evidence type="ECO:0000259" key="1">
    <source>
        <dbReference type="Pfam" id="PF13302"/>
    </source>
</evidence>
<dbReference type="GO" id="GO:0005840">
    <property type="term" value="C:ribosome"/>
    <property type="evidence" value="ECO:0007669"/>
    <property type="project" value="UniProtKB-KW"/>
</dbReference>
<proteinExistence type="predicted"/>
<gene>
    <name evidence="2" type="ORF">ALFOR1_30831</name>
</gene>
<dbReference type="EMBL" id="LR812090">
    <property type="protein sequence ID" value="CAB9493899.1"/>
    <property type="molecule type" value="Genomic_DNA"/>
</dbReference>
<organism evidence="2 3">
    <name type="scientific">Alteromonas macleodii</name>
    <name type="common">Pseudoalteromonas macleodii</name>
    <dbReference type="NCBI Taxonomy" id="28108"/>
    <lineage>
        <taxon>Bacteria</taxon>
        <taxon>Pseudomonadati</taxon>
        <taxon>Pseudomonadota</taxon>
        <taxon>Gammaproteobacteria</taxon>
        <taxon>Alteromonadales</taxon>
        <taxon>Alteromonadaceae</taxon>
        <taxon>Alteromonas/Salinimonas group</taxon>
        <taxon>Alteromonas</taxon>
    </lineage>
</organism>
<dbReference type="Gene3D" id="3.40.630.30">
    <property type="match status" value="1"/>
</dbReference>